<evidence type="ECO:0000313" key="7">
    <source>
        <dbReference type="Proteomes" id="UP001629246"/>
    </source>
</evidence>
<dbReference type="PANTHER" id="PTHR35371:SF1">
    <property type="entry name" value="BLR7753 PROTEIN"/>
    <property type="match status" value="1"/>
</dbReference>
<organism evidence="6 7">
    <name type="scientific">Herbaspirillum lusitanum</name>
    <dbReference type="NCBI Taxonomy" id="213312"/>
    <lineage>
        <taxon>Bacteria</taxon>
        <taxon>Pseudomonadati</taxon>
        <taxon>Pseudomonadota</taxon>
        <taxon>Betaproteobacteria</taxon>
        <taxon>Burkholderiales</taxon>
        <taxon>Oxalobacteraceae</taxon>
        <taxon>Herbaspirillum</taxon>
    </lineage>
</organism>
<dbReference type="InterPro" id="IPR023352">
    <property type="entry name" value="MAPEG-like_dom_sf"/>
</dbReference>
<evidence type="ECO:0000256" key="2">
    <source>
        <dbReference type="ARBA" id="ARBA00022692"/>
    </source>
</evidence>
<evidence type="ECO:0000313" key="6">
    <source>
        <dbReference type="EMBL" id="MFL9923112.1"/>
    </source>
</evidence>
<keyword evidence="7" id="KW-1185">Reference proteome</keyword>
<keyword evidence="3 5" id="KW-1133">Transmembrane helix</keyword>
<sequence length="127" mass="14354">MHISYWCILIAGLMPMFTIAIAKRGRKDFDNSEPRAWLDKQTGVRRRADYAHRNHFEAFPFFAAAVLVAQQAGATQYLIDYLAAAFIVIRLAYTYLYLNDKPSLRSLSYLLGIICVIALFVVAAMSA</sequence>
<feature type="transmembrane region" description="Helical" evidence="5">
    <location>
        <begin position="107"/>
        <end position="126"/>
    </location>
</feature>
<evidence type="ECO:0000256" key="1">
    <source>
        <dbReference type="ARBA" id="ARBA00004370"/>
    </source>
</evidence>
<dbReference type="Proteomes" id="UP001629246">
    <property type="component" value="Unassembled WGS sequence"/>
</dbReference>
<evidence type="ECO:0000256" key="3">
    <source>
        <dbReference type="ARBA" id="ARBA00022989"/>
    </source>
</evidence>
<dbReference type="Pfam" id="PF01124">
    <property type="entry name" value="MAPEG"/>
    <property type="match status" value="1"/>
</dbReference>
<feature type="transmembrane region" description="Helical" evidence="5">
    <location>
        <begin position="6"/>
        <end position="22"/>
    </location>
</feature>
<dbReference type="SUPFAM" id="SSF161084">
    <property type="entry name" value="MAPEG domain-like"/>
    <property type="match status" value="1"/>
</dbReference>
<comment type="caution">
    <text evidence="6">The sequence shown here is derived from an EMBL/GenBank/DDBJ whole genome shotgun (WGS) entry which is preliminary data.</text>
</comment>
<gene>
    <name evidence="6" type="ORF">PQR62_02460</name>
</gene>
<dbReference type="Gene3D" id="1.20.120.550">
    <property type="entry name" value="Membrane associated eicosanoid/glutathione metabolism-like domain"/>
    <property type="match status" value="1"/>
</dbReference>
<evidence type="ECO:0000256" key="4">
    <source>
        <dbReference type="ARBA" id="ARBA00023136"/>
    </source>
</evidence>
<keyword evidence="2 5" id="KW-0812">Transmembrane</keyword>
<dbReference type="PANTHER" id="PTHR35371">
    <property type="entry name" value="INNER MEMBRANE PROTEIN"/>
    <property type="match status" value="1"/>
</dbReference>
<dbReference type="EMBL" id="JAQQFM010000001">
    <property type="protein sequence ID" value="MFL9923112.1"/>
    <property type="molecule type" value="Genomic_DNA"/>
</dbReference>
<reference evidence="6 7" key="1">
    <citation type="journal article" date="2024" name="Chem. Sci.">
        <title>Discovery of megapolipeptins by genome mining of a Burkholderiales bacteria collection.</title>
        <authorList>
            <person name="Paulo B.S."/>
            <person name="Recchia M.J.J."/>
            <person name="Lee S."/>
            <person name="Fergusson C.H."/>
            <person name="Romanowski S.B."/>
            <person name="Hernandez A."/>
            <person name="Krull N."/>
            <person name="Liu D.Y."/>
            <person name="Cavanagh H."/>
            <person name="Bos A."/>
            <person name="Gray C.A."/>
            <person name="Murphy B.T."/>
            <person name="Linington R.G."/>
            <person name="Eustaquio A.S."/>
        </authorList>
    </citation>
    <scope>NUCLEOTIDE SEQUENCE [LARGE SCALE GENOMIC DNA]</scope>
    <source>
        <strain evidence="6 7">RL21-008-BIB-A</strain>
    </source>
</reference>
<keyword evidence="4 5" id="KW-0472">Membrane</keyword>
<protein>
    <submittedName>
        <fullName evidence="6">MAPEG family protein</fullName>
    </submittedName>
</protein>
<dbReference type="InterPro" id="IPR001129">
    <property type="entry name" value="Membr-assoc_MAPEG"/>
</dbReference>
<comment type="subcellular location">
    <subcellularLocation>
        <location evidence="1">Membrane</location>
    </subcellularLocation>
</comment>
<proteinExistence type="predicted"/>
<name>A0ABW9A534_9BURK</name>
<accession>A0ABW9A534</accession>
<dbReference type="RefSeq" id="WP_408154417.1">
    <property type="nucleotide sequence ID" value="NZ_JAQQFM010000001.1"/>
</dbReference>
<feature type="transmembrane region" description="Helical" evidence="5">
    <location>
        <begin position="78"/>
        <end position="98"/>
    </location>
</feature>
<evidence type="ECO:0000256" key="5">
    <source>
        <dbReference type="SAM" id="Phobius"/>
    </source>
</evidence>